<evidence type="ECO:0008006" key="4">
    <source>
        <dbReference type="Google" id="ProtNLM"/>
    </source>
</evidence>
<reference evidence="2 3" key="1">
    <citation type="submission" date="2020-12" db="EMBL/GenBank/DDBJ databases">
        <title>Novel Thalassolituus-related marine hydrocarbonoclastic bacteria mediated algae-derived hydrocarbons mineralization in twilight zone of the northern South China Sea.</title>
        <authorList>
            <person name="Dong C."/>
        </authorList>
    </citation>
    <scope>NUCLEOTIDE SEQUENCE [LARGE SCALE GENOMIC DNA]</scope>
    <source>
        <strain evidence="2 3">IMCC1826</strain>
    </source>
</reference>
<dbReference type="Pfam" id="PF12118">
    <property type="entry name" value="SprA-related"/>
    <property type="match status" value="1"/>
</dbReference>
<sequence>MQVNVSSSVSATATVPAGNSAALLTASDTELANSGSFAPVTDVNSAESMVADDVYHPSLRKREDDVYQLDNAREKRQQSSMQQALSEGELDQLRQLKERDQEVRAHEQAHASVGGAHAGSASFTYQMGPDGVRYAIGGEVDVDLSVVNGDPQATVDKMEQIQRAALAPAEPSSQDRQVAAVAGQQAAKALAELADTQQSSRSTEIRRLEAEREEIKAELDKAKREQQEAEEKDKQEEAVSAAERFAEYNAKLRRINEVLLRIGMPAPVAAGQILDDLA</sequence>
<organism evidence="2 3">
    <name type="scientific">Thalassolituus marinus</name>
    <dbReference type="NCBI Taxonomy" id="671053"/>
    <lineage>
        <taxon>Bacteria</taxon>
        <taxon>Pseudomonadati</taxon>
        <taxon>Pseudomonadota</taxon>
        <taxon>Gammaproteobacteria</taxon>
        <taxon>Oceanospirillales</taxon>
        <taxon>Oceanospirillaceae</taxon>
        <taxon>Thalassolituus</taxon>
    </lineage>
</organism>
<dbReference type="EMBL" id="JAEDAH010000099">
    <property type="protein sequence ID" value="MCA6065083.1"/>
    <property type="molecule type" value="Genomic_DNA"/>
</dbReference>
<comment type="caution">
    <text evidence="2">The sequence shown here is derived from an EMBL/GenBank/DDBJ whole genome shotgun (WGS) entry which is preliminary data.</text>
</comment>
<evidence type="ECO:0000313" key="2">
    <source>
        <dbReference type="EMBL" id="MCA6065083.1"/>
    </source>
</evidence>
<feature type="compositionally biased region" description="Basic and acidic residues" evidence="1">
    <location>
        <begin position="220"/>
        <end position="237"/>
    </location>
</feature>
<evidence type="ECO:0000256" key="1">
    <source>
        <dbReference type="SAM" id="MobiDB-lite"/>
    </source>
</evidence>
<proteinExistence type="predicted"/>
<dbReference type="InterPro" id="IPR021973">
    <property type="entry name" value="SprA-related"/>
</dbReference>
<keyword evidence="3" id="KW-1185">Reference proteome</keyword>
<name>A0ABS7ZTK9_9GAMM</name>
<dbReference type="RefSeq" id="WP_225676679.1">
    <property type="nucleotide sequence ID" value="NZ_JAEDAH010000099.1"/>
</dbReference>
<gene>
    <name evidence="2" type="ORF">I9W95_15900</name>
</gene>
<dbReference type="Proteomes" id="UP000714380">
    <property type="component" value="Unassembled WGS sequence"/>
</dbReference>
<evidence type="ECO:0000313" key="3">
    <source>
        <dbReference type="Proteomes" id="UP000714380"/>
    </source>
</evidence>
<feature type="region of interest" description="Disordered" evidence="1">
    <location>
        <begin position="220"/>
        <end position="240"/>
    </location>
</feature>
<accession>A0ABS7ZTK9</accession>
<protein>
    <recommendedName>
        <fullName evidence="4">SprA-related family protein</fullName>
    </recommendedName>
</protein>